<dbReference type="GO" id="GO:0051536">
    <property type="term" value="F:iron-sulfur cluster binding"/>
    <property type="evidence" value="ECO:0007669"/>
    <property type="project" value="InterPro"/>
</dbReference>
<dbReference type="InterPro" id="IPR036010">
    <property type="entry name" value="2Fe-2S_ferredoxin-like_sf"/>
</dbReference>
<evidence type="ECO:0008006" key="3">
    <source>
        <dbReference type="Google" id="ProtNLM"/>
    </source>
</evidence>
<protein>
    <recommendedName>
        <fullName evidence="3">2Fe-2S ferredoxin-type domain-containing protein</fullName>
    </recommendedName>
</protein>
<dbReference type="AlphaFoldDB" id="A0A1V9FN40"/>
<dbReference type="Proteomes" id="UP000192276">
    <property type="component" value="Unassembled WGS sequence"/>
</dbReference>
<organism evidence="1 2">
    <name type="scientific">Niastella populi</name>
    <dbReference type="NCBI Taxonomy" id="550983"/>
    <lineage>
        <taxon>Bacteria</taxon>
        <taxon>Pseudomonadati</taxon>
        <taxon>Bacteroidota</taxon>
        <taxon>Chitinophagia</taxon>
        <taxon>Chitinophagales</taxon>
        <taxon>Chitinophagaceae</taxon>
        <taxon>Niastella</taxon>
    </lineage>
</organism>
<keyword evidence="2" id="KW-1185">Reference proteome</keyword>
<dbReference type="SUPFAM" id="SSF54292">
    <property type="entry name" value="2Fe-2S ferredoxin-like"/>
    <property type="match status" value="1"/>
</dbReference>
<evidence type="ECO:0000313" key="1">
    <source>
        <dbReference type="EMBL" id="OQP59775.1"/>
    </source>
</evidence>
<evidence type="ECO:0000313" key="2">
    <source>
        <dbReference type="Proteomes" id="UP000192276"/>
    </source>
</evidence>
<gene>
    <name evidence="1" type="ORF">A4R26_20480</name>
</gene>
<dbReference type="EMBL" id="LWBP01000167">
    <property type="protein sequence ID" value="OQP59775.1"/>
    <property type="molecule type" value="Genomic_DNA"/>
</dbReference>
<proteinExistence type="predicted"/>
<comment type="caution">
    <text evidence="1">The sequence shown here is derived from an EMBL/GenBank/DDBJ whole genome shotgun (WGS) entry which is preliminary data.</text>
</comment>
<reference evidence="2" key="1">
    <citation type="submission" date="2016-04" db="EMBL/GenBank/DDBJ databases">
        <authorList>
            <person name="Chen L."/>
            <person name="Zhuang W."/>
            <person name="Wang G."/>
        </authorList>
    </citation>
    <scope>NUCLEOTIDE SEQUENCE [LARGE SCALE GENOMIC DNA]</scope>
    <source>
        <strain evidence="2">208</strain>
    </source>
</reference>
<name>A0A1V9FN40_9BACT</name>
<sequence>MINFTIHFKGKVYRFCETADQYESLLSLICDHFYVKCFGVCYGGGCCGTCGVFVVDTNGNIKLELSCEIRINELLNNKIIIIDK</sequence>
<accession>A0A1V9FN40</accession>